<protein>
    <submittedName>
        <fullName evidence="2">SDR family NAD(P)-dependent oxidoreductase</fullName>
    </submittedName>
</protein>
<dbReference type="EMBL" id="CP096040">
    <property type="protein sequence ID" value="USQ94936.1"/>
    <property type="molecule type" value="Genomic_DNA"/>
</dbReference>
<dbReference type="InterPro" id="IPR002347">
    <property type="entry name" value="SDR_fam"/>
</dbReference>
<dbReference type="PRINTS" id="PR00081">
    <property type="entry name" value="GDHRDH"/>
</dbReference>
<name>A0ABY4ZQG4_9CAUL</name>
<accession>A0ABY4ZQG4</accession>
<dbReference type="Gene3D" id="3.40.50.720">
    <property type="entry name" value="NAD(P)-binding Rossmann-like Domain"/>
    <property type="match status" value="1"/>
</dbReference>
<proteinExistence type="inferred from homology"/>
<dbReference type="InterPro" id="IPR036291">
    <property type="entry name" value="NAD(P)-bd_dom_sf"/>
</dbReference>
<dbReference type="PANTHER" id="PTHR43313">
    <property type="entry name" value="SHORT-CHAIN DEHYDROGENASE/REDUCTASE FAMILY 9C"/>
    <property type="match status" value="1"/>
</dbReference>
<evidence type="ECO:0000313" key="3">
    <source>
        <dbReference type="Proteomes" id="UP001057520"/>
    </source>
</evidence>
<dbReference type="Proteomes" id="UP001057520">
    <property type="component" value="Chromosome"/>
</dbReference>
<dbReference type="InterPro" id="IPR020904">
    <property type="entry name" value="Sc_DH/Rdtase_CS"/>
</dbReference>
<sequence>MSRNKKSVVVTGVSTGIGWGSVKVLTGKGFHVFGSVRKQADADRLKAEFGEAFTPLLFDVTDEAAVKAGASQVEAALAGATLAGLVNNAGIAVAGPLLYLPVDEWRQQLEVNLTGVVIATQAFAPLLGAGGPRRADAGRIVNISSVGGRNANPFMAPYCTSKFGLEGLSEALRREMLLFGVDVVVVAPGAVATPIWDKADQIDTSRYANTVYATALDRLRAYMLQIGKAGLAPEAIGEAIATALTAPRPKVRYVVSPSPMQVLMTEILPKRTLDRITGQRLGLLPGS</sequence>
<dbReference type="PRINTS" id="PR00080">
    <property type="entry name" value="SDRFAMILY"/>
</dbReference>
<comment type="similarity">
    <text evidence="1">Belongs to the short-chain dehydrogenases/reductases (SDR) family.</text>
</comment>
<dbReference type="Pfam" id="PF00106">
    <property type="entry name" value="adh_short"/>
    <property type="match status" value="1"/>
</dbReference>
<dbReference type="PROSITE" id="PS00061">
    <property type="entry name" value="ADH_SHORT"/>
    <property type="match status" value="1"/>
</dbReference>
<dbReference type="SUPFAM" id="SSF51735">
    <property type="entry name" value="NAD(P)-binding Rossmann-fold domains"/>
    <property type="match status" value="1"/>
</dbReference>
<reference evidence="2 3" key="1">
    <citation type="submission" date="2022-04" db="EMBL/GenBank/DDBJ databases">
        <title>Genome sequence of soybean root-associated Caulobacter segnis RL271.</title>
        <authorList>
            <person name="Longley R."/>
            <person name="Bonito G."/>
            <person name="Trigodet F."/>
            <person name="Crosson S."/>
            <person name="Fiebig A."/>
        </authorList>
    </citation>
    <scope>NUCLEOTIDE SEQUENCE [LARGE SCALE GENOMIC DNA]</scope>
    <source>
        <strain evidence="2 3">RL271</strain>
    </source>
</reference>
<organism evidence="2 3">
    <name type="scientific">Caulobacter segnis</name>
    <dbReference type="NCBI Taxonomy" id="88688"/>
    <lineage>
        <taxon>Bacteria</taxon>
        <taxon>Pseudomonadati</taxon>
        <taxon>Pseudomonadota</taxon>
        <taxon>Alphaproteobacteria</taxon>
        <taxon>Caulobacterales</taxon>
        <taxon>Caulobacteraceae</taxon>
        <taxon>Caulobacter</taxon>
    </lineage>
</organism>
<gene>
    <name evidence="2" type="ORF">MZV50_20600</name>
</gene>
<dbReference type="PANTHER" id="PTHR43313:SF1">
    <property type="entry name" value="3BETA-HYDROXYSTEROID DEHYDROGENASE DHS-16"/>
    <property type="match status" value="1"/>
</dbReference>
<evidence type="ECO:0000256" key="1">
    <source>
        <dbReference type="RuleBase" id="RU000363"/>
    </source>
</evidence>
<evidence type="ECO:0000313" key="2">
    <source>
        <dbReference type="EMBL" id="USQ94936.1"/>
    </source>
</evidence>
<keyword evidence="3" id="KW-1185">Reference proteome</keyword>